<feature type="transmembrane region" description="Helical" evidence="7">
    <location>
        <begin position="345"/>
        <end position="370"/>
    </location>
</feature>
<keyword evidence="4 7" id="KW-1133">Transmembrane helix</keyword>
<feature type="transmembrane region" description="Helical" evidence="7">
    <location>
        <begin position="265"/>
        <end position="288"/>
    </location>
</feature>
<dbReference type="EMBL" id="CAUWAG010000012">
    <property type="protein sequence ID" value="CAJ2509237.1"/>
    <property type="molecule type" value="Genomic_DNA"/>
</dbReference>
<dbReference type="GO" id="GO:0016020">
    <property type="term" value="C:membrane"/>
    <property type="evidence" value="ECO:0007669"/>
    <property type="project" value="UniProtKB-SubCell"/>
</dbReference>
<feature type="transmembrane region" description="Helical" evidence="7">
    <location>
        <begin position="300"/>
        <end position="325"/>
    </location>
</feature>
<feature type="transmembrane region" description="Helical" evidence="7">
    <location>
        <begin position="104"/>
        <end position="129"/>
    </location>
</feature>
<evidence type="ECO:0000256" key="5">
    <source>
        <dbReference type="ARBA" id="ARBA00023136"/>
    </source>
</evidence>
<dbReference type="GO" id="GO:0022857">
    <property type="term" value="F:transmembrane transporter activity"/>
    <property type="evidence" value="ECO:0007669"/>
    <property type="project" value="InterPro"/>
</dbReference>
<proteinExistence type="predicted"/>
<accession>A0AAI8VRP8</accession>
<evidence type="ECO:0000256" key="7">
    <source>
        <dbReference type="SAM" id="Phobius"/>
    </source>
</evidence>
<evidence type="ECO:0000256" key="6">
    <source>
        <dbReference type="SAM" id="MobiDB-lite"/>
    </source>
</evidence>
<evidence type="ECO:0000313" key="9">
    <source>
        <dbReference type="Proteomes" id="UP001295740"/>
    </source>
</evidence>
<feature type="transmembrane region" description="Helical" evidence="7">
    <location>
        <begin position="432"/>
        <end position="456"/>
    </location>
</feature>
<dbReference type="PANTHER" id="PTHR45649:SF1">
    <property type="entry name" value="TRANSPORTER, PUTATIVE (EUROFUNG)-RELATED"/>
    <property type="match status" value="1"/>
</dbReference>
<comment type="caution">
    <text evidence="8">The sequence shown here is derived from an EMBL/GenBank/DDBJ whole genome shotgun (WGS) entry which is preliminary data.</text>
</comment>
<dbReference type="InterPro" id="IPR002293">
    <property type="entry name" value="AA/rel_permease1"/>
</dbReference>
<feature type="transmembrane region" description="Helical" evidence="7">
    <location>
        <begin position="227"/>
        <end position="245"/>
    </location>
</feature>
<keyword evidence="9" id="KW-1185">Reference proteome</keyword>
<feature type="region of interest" description="Disordered" evidence="6">
    <location>
        <begin position="1"/>
        <end position="33"/>
    </location>
</feature>
<keyword evidence="3 7" id="KW-0812">Transmembrane</keyword>
<evidence type="ECO:0000256" key="2">
    <source>
        <dbReference type="ARBA" id="ARBA00022448"/>
    </source>
</evidence>
<comment type="subcellular location">
    <subcellularLocation>
        <location evidence="1">Membrane</location>
        <topology evidence="1">Multi-pass membrane protein</topology>
    </subcellularLocation>
</comment>
<organism evidence="8 9">
    <name type="scientific">Anthostomella pinea</name>
    <dbReference type="NCBI Taxonomy" id="933095"/>
    <lineage>
        <taxon>Eukaryota</taxon>
        <taxon>Fungi</taxon>
        <taxon>Dikarya</taxon>
        <taxon>Ascomycota</taxon>
        <taxon>Pezizomycotina</taxon>
        <taxon>Sordariomycetes</taxon>
        <taxon>Xylariomycetidae</taxon>
        <taxon>Xylariales</taxon>
        <taxon>Xylariaceae</taxon>
        <taxon>Anthostomella</taxon>
    </lineage>
</organism>
<dbReference type="PANTHER" id="PTHR45649">
    <property type="entry name" value="AMINO-ACID PERMEASE BAT1"/>
    <property type="match status" value="1"/>
</dbReference>
<evidence type="ECO:0000256" key="1">
    <source>
        <dbReference type="ARBA" id="ARBA00004141"/>
    </source>
</evidence>
<gene>
    <name evidence="8" type="ORF">KHLLAP_LOCUS9705</name>
</gene>
<dbReference type="Gene3D" id="1.20.1740.10">
    <property type="entry name" value="Amino acid/polyamine transporter I"/>
    <property type="match status" value="1"/>
</dbReference>
<keyword evidence="2" id="KW-0813">Transport</keyword>
<feature type="transmembrane region" description="Helical" evidence="7">
    <location>
        <begin position="405"/>
        <end position="426"/>
    </location>
</feature>
<dbReference type="Pfam" id="PF13520">
    <property type="entry name" value="AA_permease_2"/>
    <property type="match status" value="1"/>
</dbReference>
<reference evidence="8" key="1">
    <citation type="submission" date="2023-10" db="EMBL/GenBank/DDBJ databases">
        <authorList>
            <person name="Hackl T."/>
        </authorList>
    </citation>
    <scope>NUCLEOTIDE SEQUENCE</scope>
</reference>
<sequence length="558" mass="61425">MQTLKPSARMENRGWKGGVSRGPTKIEQMSRQDESQLSRLGKKQVLKVTHVLAGEADGAILLMIVKRRFGMISTLGLSTTLMLTWEGVLVYFGFGLANGGSAGLVTSFILSWFGFLAVMVPLAELASMAPTSSGQYHWVFMLAPHRTRNILSYLTGWLSIAVWQSLVAMGGILSATLIQGLLVLNYPDSYTSKGWHGTLLIWATVLLAFIMNSILGRWLPKIEGFILYLHVFGFFAIIIPLLFLAKRVDATTVFTTWSNDGGWSSVGLAFFVGIITNVGPFIGADGAVHMAEETQNAALVIPWNIVITMVFNGLLGFGMLLTTLFCMGDLDSAMESPLPYPFIQIFYASTLSSTGTNIMVCIVLVLSYAATFGQFAGASRQLWAFARDRGPPFSNWLLLVNPRSLLPLNAVWTTCAISVLLGLINIGSETALQSILSFTVSSWEAAAAIPLSLLLWNRLTGRIRTRSRNSYMSTADTDFPLTWGPWRVPEPFGSIVNVIGLCWIAIAFFFSFWPSSAEVTPATMNFSVLMTGFWFLFGIAYYFAYGRKYYNGPIIETR</sequence>
<feature type="transmembrane region" description="Helical" evidence="7">
    <location>
        <begin position="526"/>
        <end position="544"/>
    </location>
</feature>
<feature type="transmembrane region" description="Helical" evidence="7">
    <location>
        <begin position="69"/>
        <end position="92"/>
    </location>
</feature>
<evidence type="ECO:0000256" key="3">
    <source>
        <dbReference type="ARBA" id="ARBA00022692"/>
    </source>
</evidence>
<dbReference type="AlphaFoldDB" id="A0AAI8VRP8"/>
<dbReference type="Proteomes" id="UP001295740">
    <property type="component" value="Unassembled WGS sequence"/>
</dbReference>
<feature type="transmembrane region" description="Helical" evidence="7">
    <location>
        <begin position="150"/>
        <end position="175"/>
    </location>
</feature>
<feature type="transmembrane region" description="Helical" evidence="7">
    <location>
        <begin position="195"/>
        <end position="215"/>
    </location>
</feature>
<evidence type="ECO:0000313" key="8">
    <source>
        <dbReference type="EMBL" id="CAJ2509237.1"/>
    </source>
</evidence>
<dbReference type="PIRSF" id="PIRSF006060">
    <property type="entry name" value="AA_transporter"/>
    <property type="match status" value="1"/>
</dbReference>
<protein>
    <submittedName>
        <fullName evidence="8">Uu.00g142630.m01.CDS01</fullName>
    </submittedName>
</protein>
<feature type="transmembrane region" description="Helical" evidence="7">
    <location>
        <begin position="495"/>
        <end position="514"/>
    </location>
</feature>
<evidence type="ECO:0000256" key="4">
    <source>
        <dbReference type="ARBA" id="ARBA00022989"/>
    </source>
</evidence>
<keyword evidence="5 7" id="KW-0472">Membrane</keyword>
<name>A0AAI8VRP8_9PEZI</name>